<reference evidence="1 2" key="1">
    <citation type="submission" date="2021-05" db="EMBL/GenBank/DDBJ databases">
        <title>The draft genome of Geobacter chapellei DSM 13688.</title>
        <authorList>
            <person name="Xu Z."/>
            <person name="Masuda Y."/>
            <person name="Itoh H."/>
            <person name="Senoo K."/>
        </authorList>
    </citation>
    <scope>NUCLEOTIDE SEQUENCE [LARGE SCALE GENOMIC DNA]</scope>
    <source>
        <strain evidence="1 2">DSM 13688</strain>
    </source>
</reference>
<keyword evidence="2" id="KW-1185">Reference proteome</keyword>
<name>A0ABS5UBX7_9BACT</name>
<evidence type="ECO:0000313" key="1">
    <source>
        <dbReference type="EMBL" id="MBT1073196.1"/>
    </source>
</evidence>
<dbReference type="RefSeq" id="WP_214301000.1">
    <property type="nucleotide sequence ID" value="NZ_JAHDYS010000018.1"/>
</dbReference>
<accession>A0ABS5UBX7</accession>
<comment type="caution">
    <text evidence="1">The sequence shown here is derived from an EMBL/GenBank/DDBJ whole genome shotgun (WGS) entry which is preliminary data.</text>
</comment>
<organism evidence="1 2">
    <name type="scientific">Pelotalea chapellei</name>
    <dbReference type="NCBI Taxonomy" id="44671"/>
    <lineage>
        <taxon>Bacteria</taxon>
        <taxon>Pseudomonadati</taxon>
        <taxon>Thermodesulfobacteriota</taxon>
        <taxon>Desulfuromonadia</taxon>
        <taxon>Geobacterales</taxon>
        <taxon>Geobacteraceae</taxon>
        <taxon>Pelotalea</taxon>
    </lineage>
</organism>
<dbReference type="Proteomes" id="UP000784128">
    <property type="component" value="Unassembled WGS sequence"/>
</dbReference>
<gene>
    <name evidence="1" type="ORF">KJB30_15485</name>
</gene>
<evidence type="ECO:0000313" key="2">
    <source>
        <dbReference type="Proteomes" id="UP000784128"/>
    </source>
</evidence>
<sequence>MEPSTHPTSFHASARDDNPVASGKVVNKRYLANKLNYLNFQDQTILIQLRHSRYDTPIALKAKPLPCVDEHLECEWVETPNLQQLLNAYDFDYLLIPDGQKLLLVNPKVISMNERGITLLLPVNGREFTYRRIRRYPGTDITAQFTQNSSLFHGTMVDFTPVSLRVNGSTDFPQEFQWINHESAVNLHLYAGQKILYSGECEIMRQNFDQNRSFVLSPVNNSIRVIKPKQYRNIRQQLVPSPSMVFEHPLIGKMINLKVLDLSGSGFAVEESEENSVLMPGMVIPVLELSFAHSLSVTCKAQVVSRNIIGNGGRERLVRCGLSILDMDIHEHVKLLSILHQAADQNSFVCTDVDMDALWDFFFETGFIYPEKYAYFQANKDDIKATYSRLYGQNPHIARHFIYLERGTIQGHMAMVRFYEDSWLIHHHAARKTSLKAGLTVLNQVGQYLNELQNLHFTHLHYVYCYFRPDNHFPNRIFGEFARQLNNRAGCSLDTFGYFHYHSNESEISDLPEGWELGEATSFDLTELKGFYNHVSGGLMIQAFDLHPPLTRGNKLAEEYHRLGFKKERLFYALREEGNLRAFVIANITDAGFNMANLTNCVTVIALEEEIPPEILKFTLHQISQQYEGHEMPVLVYPFTSIEEQSAMYEKTYLLWILDLAHSDDYFRFCDNLFKSRKRIQE</sequence>
<dbReference type="EMBL" id="JAHDYS010000018">
    <property type="protein sequence ID" value="MBT1073196.1"/>
    <property type="molecule type" value="Genomic_DNA"/>
</dbReference>
<proteinExistence type="predicted"/>
<protein>
    <submittedName>
        <fullName evidence="1">Pilus assembly protein PilZ</fullName>
    </submittedName>
</protein>